<feature type="transmembrane region" description="Helical" evidence="1">
    <location>
        <begin position="48"/>
        <end position="70"/>
    </location>
</feature>
<evidence type="ECO:0000256" key="1">
    <source>
        <dbReference type="SAM" id="Phobius"/>
    </source>
</evidence>
<keyword evidence="3" id="KW-1185">Reference proteome</keyword>
<keyword evidence="1" id="KW-1133">Transmembrane helix</keyword>
<dbReference type="OrthoDB" id="2920885at2"/>
<dbReference type="Pfam" id="PF13071">
    <property type="entry name" value="DUF3935"/>
    <property type="match status" value="1"/>
</dbReference>
<gene>
    <name evidence="2" type="ORF">BAMA_01435</name>
</gene>
<evidence type="ECO:0008006" key="4">
    <source>
        <dbReference type="Google" id="ProtNLM"/>
    </source>
</evidence>
<keyword evidence="1" id="KW-0812">Transmembrane</keyword>
<accession>A0A073KGP9</accession>
<evidence type="ECO:0000313" key="2">
    <source>
        <dbReference type="EMBL" id="KEK21458.1"/>
    </source>
</evidence>
<organism evidence="2 3">
    <name type="scientific">Bacillus manliponensis</name>
    <dbReference type="NCBI Taxonomy" id="574376"/>
    <lineage>
        <taxon>Bacteria</taxon>
        <taxon>Bacillati</taxon>
        <taxon>Bacillota</taxon>
        <taxon>Bacilli</taxon>
        <taxon>Bacillales</taxon>
        <taxon>Bacillaceae</taxon>
        <taxon>Bacillus</taxon>
        <taxon>Bacillus cereus group</taxon>
    </lineage>
</organism>
<dbReference type="EMBL" id="JOTN01000001">
    <property type="protein sequence ID" value="KEK21458.1"/>
    <property type="molecule type" value="Genomic_DNA"/>
</dbReference>
<proteinExistence type="predicted"/>
<dbReference type="RefSeq" id="WP_034635392.1">
    <property type="nucleotide sequence ID" value="NZ_CBCSJC010000002.1"/>
</dbReference>
<dbReference type="InterPro" id="IPR025176">
    <property type="entry name" value="DUF3935"/>
</dbReference>
<sequence>MTKIKQFFGIILSFFIFWFSVLGIQRFAEFFDVSSLKFVEGKTAAARVFHSPYPFLIVFIITLLSLYFFVVKVGKRTKEELVLVEDREDV</sequence>
<evidence type="ECO:0000313" key="3">
    <source>
        <dbReference type="Proteomes" id="UP000027822"/>
    </source>
</evidence>
<name>A0A073KGP9_9BACI</name>
<keyword evidence="1" id="KW-0472">Membrane</keyword>
<dbReference type="Proteomes" id="UP000027822">
    <property type="component" value="Unassembled WGS sequence"/>
</dbReference>
<comment type="caution">
    <text evidence="2">The sequence shown here is derived from an EMBL/GenBank/DDBJ whole genome shotgun (WGS) entry which is preliminary data.</text>
</comment>
<feature type="transmembrane region" description="Helical" evidence="1">
    <location>
        <begin position="7"/>
        <end position="28"/>
    </location>
</feature>
<dbReference type="AlphaFoldDB" id="A0A073KGP9"/>
<protein>
    <recommendedName>
        <fullName evidence="4">DUF3935 domain-containing protein</fullName>
    </recommendedName>
</protein>
<reference evidence="2 3" key="1">
    <citation type="submission" date="2014-06" db="EMBL/GenBank/DDBJ databases">
        <title>Draft genome sequence of Bacillus manliponensis JCM 15802 (MCCC 1A00708).</title>
        <authorList>
            <person name="Lai Q."/>
            <person name="Liu Y."/>
            <person name="Shao Z."/>
        </authorList>
    </citation>
    <scope>NUCLEOTIDE SEQUENCE [LARGE SCALE GENOMIC DNA]</scope>
    <source>
        <strain evidence="2 3">JCM 15802</strain>
    </source>
</reference>